<dbReference type="Proteomes" id="UP000317648">
    <property type="component" value="Chromosome"/>
</dbReference>
<dbReference type="GO" id="GO:0008236">
    <property type="term" value="F:serine-type peptidase activity"/>
    <property type="evidence" value="ECO:0007669"/>
    <property type="project" value="InterPro"/>
</dbReference>
<reference evidence="3 4" key="1">
    <citation type="submission" date="2019-02" db="EMBL/GenBank/DDBJ databases">
        <title>Deep-cultivation of Planctomycetes and their phenomic and genomic characterization uncovers novel biology.</title>
        <authorList>
            <person name="Wiegand S."/>
            <person name="Jogler M."/>
            <person name="Boedeker C."/>
            <person name="Pinto D."/>
            <person name="Vollmers J."/>
            <person name="Rivas-Marin E."/>
            <person name="Kohn T."/>
            <person name="Peeters S.H."/>
            <person name="Heuer A."/>
            <person name="Rast P."/>
            <person name="Oberbeckmann S."/>
            <person name="Bunk B."/>
            <person name="Jeske O."/>
            <person name="Meyerdierks A."/>
            <person name="Storesund J.E."/>
            <person name="Kallscheuer N."/>
            <person name="Luecker S."/>
            <person name="Lage O.M."/>
            <person name="Pohl T."/>
            <person name="Merkel B.J."/>
            <person name="Hornburger P."/>
            <person name="Mueller R.-W."/>
            <person name="Bruemmer F."/>
            <person name="Labrenz M."/>
            <person name="Spormann A.M."/>
            <person name="Op den Camp H."/>
            <person name="Overmann J."/>
            <person name="Amann R."/>
            <person name="Jetten M.S.M."/>
            <person name="Mascher T."/>
            <person name="Medema M.H."/>
            <person name="Devos D.P."/>
            <person name="Kaster A.-K."/>
            <person name="Ovreas L."/>
            <person name="Rohde M."/>
            <person name="Galperin M.Y."/>
            <person name="Jogler C."/>
        </authorList>
    </citation>
    <scope>NUCLEOTIDE SEQUENCE [LARGE SCALE GENOMIC DNA]</scope>
    <source>
        <strain evidence="3 4">Pla85_3_4</strain>
    </source>
</reference>
<dbReference type="Gene3D" id="3.40.50.1820">
    <property type="entry name" value="alpha/beta hydrolase"/>
    <property type="match status" value="2"/>
</dbReference>
<dbReference type="InterPro" id="IPR029058">
    <property type="entry name" value="AB_hydrolase_fold"/>
</dbReference>
<keyword evidence="3" id="KW-0378">Hydrolase</keyword>
<dbReference type="PANTHER" id="PTHR22946">
    <property type="entry name" value="DIENELACTONE HYDROLASE DOMAIN-CONTAINING PROTEIN-RELATED"/>
    <property type="match status" value="1"/>
</dbReference>
<dbReference type="KEGG" id="lcre:Pla8534_12680"/>
<proteinExistence type="predicted"/>
<dbReference type="EMBL" id="CP036433">
    <property type="protein sequence ID" value="QDU93488.1"/>
    <property type="molecule type" value="Genomic_DNA"/>
</dbReference>
<name>A0A518DNS3_9BACT</name>
<dbReference type="Pfam" id="PF00326">
    <property type="entry name" value="Peptidase_S9"/>
    <property type="match status" value="1"/>
</dbReference>
<evidence type="ECO:0000313" key="4">
    <source>
        <dbReference type="Proteomes" id="UP000317648"/>
    </source>
</evidence>
<keyword evidence="4" id="KW-1185">Reference proteome</keyword>
<keyword evidence="1" id="KW-0175">Coiled coil</keyword>
<dbReference type="RefSeq" id="WP_145050338.1">
    <property type="nucleotide sequence ID" value="NZ_CP036433.1"/>
</dbReference>
<gene>
    <name evidence="3" type="ORF">Pla8534_12680</name>
</gene>
<accession>A0A518DNS3</accession>
<dbReference type="InterPro" id="IPR006311">
    <property type="entry name" value="TAT_signal"/>
</dbReference>
<dbReference type="InterPro" id="IPR050261">
    <property type="entry name" value="FrsA_esterase"/>
</dbReference>
<evidence type="ECO:0000313" key="3">
    <source>
        <dbReference type="EMBL" id="QDU93488.1"/>
    </source>
</evidence>
<feature type="coiled-coil region" evidence="1">
    <location>
        <begin position="59"/>
        <end position="86"/>
    </location>
</feature>
<dbReference type="SUPFAM" id="SSF53474">
    <property type="entry name" value="alpha/beta-Hydrolases"/>
    <property type="match status" value="2"/>
</dbReference>
<evidence type="ECO:0000256" key="1">
    <source>
        <dbReference type="SAM" id="Coils"/>
    </source>
</evidence>
<evidence type="ECO:0000259" key="2">
    <source>
        <dbReference type="Pfam" id="PF00326"/>
    </source>
</evidence>
<dbReference type="GO" id="GO:0006508">
    <property type="term" value="P:proteolysis"/>
    <property type="evidence" value="ECO:0007669"/>
    <property type="project" value="InterPro"/>
</dbReference>
<organism evidence="3 4">
    <name type="scientific">Lignipirellula cremea</name>
    <dbReference type="NCBI Taxonomy" id="2528010"/>
    <lineage>
        <taxon>Bacteria</taxon>
        <taxon>Pseudomonadati</taxon>
        <taxon>Planctomycetota</taxon>
        <taxon>Planctomycetia</taxon>
        <taxon>Pirellulales</taxon>
        <taxon>Pirellulaceae</taxon>
        <taxon>Lignipirellula</taxon>
    </lineage>
</organism>
<feature type="domain" description="Peptidase S9 prolyl oligopeptidase catalytic" evidence="2">
    <location>
        <begin position="226"/>
        <end position="289"/>
    </location>
</feature>
<dbReference type="AlphaFoldDB" id="A0A518DNS3"/>
<dbReference type="PROSITE" id="PS51318">
    <property type="entry name" value="TAT"/>
    <property type="match status" value="1"/>
</dbReference>
<sequence>MHPDSRSSGSVSRRQWLRMTAAQAALAPVLQAGLSSGLSAAETYEPLQRYPRMVHNWTVAQVEAALERKERRLERLQNQADAEAYVKSVQGKIRRCFGPEPERTPLNANVTGVLERDTYKVEKVIFESRPGFPVTANLYLPLGIDKPVPGVIGTCGHSTTGKGEPAYQSFAQSLARLGYACLLYDPIGQGERVQYLDENLKSHIGVGVHEHLHAGNQQFLVGEFLGAWRAWDGVRALDYLLTRKEIDKDQLGVTGNSGGGTMTTWLCGVEPRFTMAAPSCFVTSFLRNLQNELPADTEQCPPLAISLGLDHDDFLAAMAPKPVIILSKERDYFDVRGGDEAYARLQRLYELLGAKDQVGRFVGPTTHGYSQENREAMYGWFHQATGAGPAPKEPELQIEKDADLWCTPHGQIGEAEGVRTIFDFTREKAERLAKSRGQVSGKALQGAITQVLQLPPSPETAPDYQIYYRLGSRDYPAPQAIAYAVDTEPGVQAIVYRLHEERWFSRPQAGGAPAVLYLSHHSSDAELRSEPLVKELIAANPKAAFYTCDVRGIGESQPDTCGTDSFLLAYGSDYFYAIHGLMLDRPYLGQRTFDVLRVLDWLADVGHTRIHLAGNGWGALPAALAGVLSDKVQQVTLKHALTSWSELASAEDYHWPLAAMPPNVLAHFDLPDCYRALQEKKLRQIEPWGPLAGEA</sequence>
<protein>
    <submittedName>
        <fullName evidence="3">Alpha/beta hydrolase family protein</fullName>
    </submittedName>
</protein>
<dbReference type="OrthoDB" id="244125at2"/>
<dbReference type="PANTHER" id="PTHR22946:SF8">
    <property type="entry name" value="ACETYL XYLAN ESTERASE DOMAIN-CONTAINING PROTEIN"/>
    <property type="match status" value="1"/>
</dbReference>
<dbReference type="InterPro" id="IPR001375">
    <property type="entry name" value="Peptidase_S9_cat"/>
</dbReference>